<dbReference type="Proteomes" id="UP000316096">
    <property type="component" value="Unassembled WGS sequence"/>
</dbReference>
<dbReference type="AlphaFoldDB" id="A0A543CF31"/>
<dbReference type="EMBL" id="VFOZ01000001">
    <property type="protein sequence ID" value="TQL95702.1"/>
    <property type="molecule type" value="Genomic_DNA"/>
</dbReference>
<protein>
    <submittedName>
        <fullName evidence="2">Enoyl-CoA hydratase/carnithine racemase</fullName>
    </submittedName>
</protein>
<dbReference type="InterPro" id="IPR001753">
    <property type="entry name" value="Enoyl-CoA_hydra/iso"/>
</dbReference>
<comment type="similarity">
    <text evidence="1">Belongs to the enoyl-CoA hydratase/isomerase family.</text>
</comment>
<name>A0A543CF31_9ACTN</name>
<dbReference type="PANTHER" id="PTHR43684">
    <property type="match status" value="1"/>
</dbReference>
<dbReference type="NCBIfam" id="NF006109">
    <property type="entry name" value="PRK08260.1"/>
    <property type="match status" value="1"/>
</dbReference>
<dbReference type="Gene3D" id="3.90.226.10">
    <property type="entry name" value="2-enoyl-CoA Hydratase, Chain A, domain 1"/>
    <property type="match status" value="1"/>
</dbReference>
<organism evidence="2 3">
    <name type="scientific">Actinoallomurus bryophytorum</name>
    <dbReference type="NCBI Taxonomy" id="1490222"/>
    <lineage>
        <taxon>Bacteria</taxon>
        <taxon>Bacillati</taxon>
        <taxon>Actinomycetota</taxon>
        <taxon>Actinomycetes</taxon>
        <taxon>Streptosporangiales</taxon>
        <taxon>Thermomonosporaceae</taxon>
        <taxon>Actinoallomurus</taxon>
    </lineage>
</organism>
<dbReference type="GO" id="GO:0003824">
    <property type="term" value="F:catalytic activity"/>
    <property type="evidence" value="ECO:0007669"/>
    <property type="project" value="UniProtKB-ARBA"/>
</dbReference>
<evidence type="ECO:0000313" key="2">
    <source>
        <dbReference type="EMBL" id="TQL95702.1"/>
    </source>
</evidence>
<evidence type="ECO:0000256" key="1">
    <source>
        <dbReference type="ARBA" id="ARBA00005254"/>
    </source>
</evidence>
<keyword evidence="3" id="KW-1185">Reference proteome</keyword>
<proteinExistence type="inferred from homology"/>
<dbReference type="PANTHER" id="PTHR43684:SF4">
    <property type="entry name" value="ENOYL-COA HYDRATASE_ISOMERASE FAMILY PROTEIN (AFU_ORTHOLOGUE AFUA_1G01890)"/>
    <property type="match status" value="1"/>
</dbReference>
<sequence>MSYSEIEYSVSDRIATITLDRPERLNAFTLVMRGELIDAFDRADADDDVRVVVVTGRGRGFCAGADLERGAGTFDHEAAKDVPGEREVFEDGMPRDGGGTVALRVAQSLKPVIAAINGPAVGVGVTMTLPMDIRLAADNARFGFVFARRGIVTEAASSWFLPRLVGISQAMEWAATGRVFDAQEALQGRLVSRLYPAEQLLDAAYELAGEIAANTSSVAVAAIRRLMWSGLGAPSPWDAHRTDSLLMRTLGAAPDAAEGVTAFLEKRPADFPMSVSGDLPPEVPVWPGPWPGPWLGPQA</sequence>
<gene>
    <name evidence="2" type="ORF">FB559_1210</name>
</gene>
<comment type="caution">
    <text evidence="2">The sequence shown here is derived from an EMBL/GenBank/DDBJ whole genome shotgun (WGS) entry which is preliminary data.</text>
</comment>
<dbReference type="RefSeq" id="WP_141954107.1">
    <property type="nucleotide sequence ID" value="NZ_VFOZ01000001.1"/>
</dbReference>
<accession>A0A543CF31</accession>
<dbReference type="CDD" id="cd06558">
    <property type="entry name" value="crotonase-like"/>
    <property type="match status" value="1"/>
</dbReference>
<dbReference type="InterPro" id="IPR051053">
    <property type="entry name" value="ECH/Chromodomain_protein"/>
</dbReference>
<dbReference type="SUPFAM" id="SSF52096">
    <property type="entry name" value="ClpP/crotonase"/>
    <property type="match status" value="1"/>
</dbReference>
<dbReference type="InterPro" id="IPR029045">
    <property type="entry name" value="ClpP/crotonase-like_dom_sf"/>
</dbReference>
<reference evidence="2 3" key="1">
    <citation type="submission" date="2019-06" db="EMBL/GenBank/DDBJ databases">
        <title>Sequencing the genomes of 1000 actinobacteria strains.</title>
        <authorList>
            <person name="Klenk H.-P."/>
        </authorList>
    </citation>
    <scope>NUCLEOTIDE SEQUENCE [LARGE SCALE GENOMIC DNA]</scope>
    <source>
        <strain evidence="2 3">DSM 102200</strain>
    </source>
</reference>
<evidence type="ECO:0000313" key="3">
    <source>
        <dbReference type="Proteomes" id="UP000316096"/>
    </source>
</evidence>
<dbReference type="Pfam" id="PF00378">
    <property type="entry name" value="ECH_1"/>
    <property type="match status" value="1"/>
</dbReference>
<dbReference type="OrthoDB" id="9777711at2"/>